<proteinExistence type="predicted"/>
<dbReference type="OrthoDB" id="9796958at2"/>
<reference evidence="2 3" key="1">
    <citation type="submission" date="2016-11" db="EMBL/GenBank/DDBJ databases">
        <authorList>
            <person name="Jaros S."/>
            <person name="Januszkiewicz K."/>
            <person name="Wedrychowicz H."/>
        </authorList>
    </citation>
    <scope>NUCLEOTIDE SEQUENCE [LARGE SCALE GENOMIC DNA]</scope>
    <source>
        <strain evidence="2 3">DSM 16917</strain>
    </source>
</reference>
<sequence>MLKREQCALVVIDVQGKLASLMVDAEGLIQRLAVLIRGARLLDLPVVWVEQNPKGLGPTHPTLQAELEGLPCYHKMAFGCGAEPELLAAINQLGRNQLLLCGIETHVCVYQSARQLLEQGFQVEVVIDAVASRTEANRQLGLDKMQQLGASLTGIEMALFELTERCDDPVFKSVLALVK</sequence>
<feature type="domain" description="Isochorismatase-like" evidence="1">
    <location>
        <begin position="7"/>
        <end position="156"/>
    </location>
</feature>
<protein>
    <submittedName>
        <fullName evidence="2">Nicotinamidase-related amidase</fullName>
    </submittedName>
</protein>
<keyword evidence="3" id="KW-1185">Reference proteome</keyword>
<dbReference type="InterPro" id="IPR036380">
    <property type="entry name" value="Isochorismatase-like_sf"/>
</dbReference>
<evidence type="ECO:0000313" key="2">
    <source>
        <dbReference type="EMBL" id="SHI15850.1"/>
    </source>
</evidence>
<dbReference type="AlphaFoldDB" id="A0A1M5YVH4"/>
<dbReference type="STRING" id="299255.SAMN02745129_4497"/>
<dbReference type="SUPFAM" id="SSF52499">
    <property type="entry name" value="Isochorismatase-like hydrolases"/>
    <property type="match status" value="1"/>
</dbReference>
<dbReference type="Pfam" id="PF00857">
    <property type="entry name" value="Isochorismatase"/>
    <property type="match status" value="1"/>
</dbReference>
<dbReference type="Proteomes" id="UP000184268">
    <property type="component" value="Unassembled WGS sequence"/>
</dbReference>
<dbReference type="Gene3D" id="3.40.50.850">
    <property type="entry name" value="Isochorismatase-like"/>
    <property type="match status" value="1"/>
</dbReference>
<evidence type="ECO:0000313" key="3">
    <source>
        <dbReference type="Proteomes" id="UP000184268"/>
    </source>
</evidence>
<accession>A0A1M5YVH4</accession>
<gene>
    <name evidence="2" type="ORF">SAMN02745129_4497</name>
</gene>
<dbReference type="EMBL" id="FQXG01000008">
    <property type="protein sequence ID" value="SHI15850.1"/>
    <property type="molecule type" value="Genomic_DNA"/>
</dbReference>
<dbReference type="PANTHER" id="PTHR14119">
    <property type="entry name" value="HYDROLASE"/>
    <property type="match status" value="1"/>
</dbReference>
<organism evidence="2 3">
    <name type="scientific">Ferrimonas marina</name>
    <dbReference type="NCBI Taxonomy" id="299255"/>
    <lineage>
        <taxon>Bacteria</taxon>
        <taxon>Pseudomonadati</taxon>
        <taxon>Pseudomonadota</taxon>
        <taxon>Gammaproteobacteria</taxon>
        <taxon>Alteromonadales</taxon>
        <taxon>Ferrimonadaceae</taxon>
        <taxon>Ferrimonas</taxon>
    </lineage>
</organism>
<name>A0A1M5YVH4_9GAMM</name>
<dbReference type="RefSeq" id="WP_067664760.1">
    <property type="nucleotide sequence ID" value="NZ_FQXG01000008.1"/>
</dbReference>
<dbReference type="InterPro" id="IPR050993">
    <property type="entry name" value="Isochorismatase_domain"/>
</dbReference>
<dbReference type="InterPro" id="IPR000868">
    <property type="entry name" value="Isochorismatase-like_dom"/>
</dbReference>
<dbReference type="PANTHER" id="PTHR14119:SF3">
    <property type="entry name" value="ISOCHORISMATASE DOMAIN-CONTAINING PROTEIN 2"/>
    <property type="match status" value="1"/>
</dbReference>
<evidence type="ECO:0000259" key="1">
    <source>
        <dbReference type="Pfam" id="PF00857"/>
    </source>
</evidence>
<dbReference type="CDD" id="cd01012">
    <property type="entry name" value="YcaC_related"/>
    <property type="match status" value="1"/>
</dbReference>